<name>A0A0F9CQ34_9ZZZZ</name>
<comment type="caution">
    <text evidence="1">The sequence shown here is derived from an EMBL/GenBank/DDBJ whole genome shotgun (WGS) entry which is preliminary data.</text>
</comment>
<evidence type="ECO:0000313" key="1">
    <source>
        <dbReference type="EMBL" id="KKK98731.1"/>
    </source>
</evidence>
<dbReference type="AlphaFoldDB" id="A0A0F9CQ34"/>
<proteinExistence type="predicted"/>
<dbReference type="EMBL" id="LAZR01045496">
    <property type="protein sequence ID" value="KKK98731.1"/>
    <property type="molecule type" value="Genomic_DNA"/>
</dbReference>
<reference evidence="1" key="1">
    <citation type="journal article" date="2015" name="Nature">
        <title>Complex archaea that bridge the gap between prokaryotes and eukaryotes.</title>
        <authorList>
            <person name="Spang A."/>
            <person name="Saw J.H."/>
            <person name="Jorgensen S.L."/>
            <person name="Zaremba-Niedzwiedzka K."/>
            <person name="Martijn J."/>
            <person name="Lind A.E."/>
            <person name="van Eijk R."/>
            <person name="Schleper C."/>
            <person name="Guy L."/>
            <person name="Ettema T.J."/>
        </authorList>
    </citation>
    <scope>NUCLEOTIDE SEQUENCE</scope>
</reference>
<protein>
    <submittedName>
        <fullName evidence="1">Uncharacterized protein</fullName>
    </submittedName>
</protein>
<organism evidence="1">
    <name type="scientific">marine sediment metagenome</name>
    <dbReference type="NCBI Taxonomy" id="412755"/>
    <lineage>
        <taxon>unclassified sequences</taxon>
        <taxon>metagenomes</taxon>
        <taxon>ecological metagenomes</taxon>
    </lineage>
</organism>
<accession>A0A0F9CQ34</accession>
<gene>
    <name evidence="1" type="ORF">LCGC14_2639820</name>
</gene>
<sequence length="46" mass="5591">MTTSQAKAERNQIREMFEMGMLTPRQRFEMDFEVKQAANQYYRLSK</sequence>